<gene>
    <name evidence="13" type="ORF">B0A48_04376</name>
</gene>
<dbReference type="STRING" id="1507870.A0A1V8TF67"/>
<evidence type="ECO:0000259" key="11">
    <source>
        <dbReference type="Pfam" id="PF18378"/>
    </source>
</evidence>
<dbReference type="InterPro" id="IPR044840">
    <property type="entry name" value="Nup188"/>
</dbReference>
<dbReference type="GO" id="GO:0006405">
    <property type="term" value="P:RNA export from nucleus"/>
    <property type="evidence" value="ECO:0007669"/>
    <property type="project" value="TreeGrafter"/>
</dbReference>
<evidence type="ECO:0000256" key="1">
    <source>
        <dbReference type="ARBA" id="ARBA00004567"/>
    </source>
</evidence>
<evidence type="ECO:0000313" key="14">
    <source>
        <dbReference type="Proteomes" id="UP000192596"/>
    </source>
</evidence>
<evidence type="ECO:0000259" key="10">
    <source>
        <dbReference type="Pfam" id="PF10487"/>
    </source>
</evidence>
<dbReference type="GO" id="GO:0051028">
    <property type="term" value="P:mRNA transport"/>
    <property type="evidence" value="ECO:0007669"/>
    <property type="project" value="UniProtKB-KW"/>
</dbReference>
<feature type="domain" description="Nucleoporin Nup188 N-terminal subdomain III" evidence="12">
    <location>
        <begin position="678"/>
        <end position="851"/>
    </location>
</feature>
<evidence type="ECO:0000256" key="8">
    <source>
        <dbReference type="ARBA" id="ARBA00038387"/>
    </source>
</evidence>
<feature type="domain" description="Nucleoporin Nup188 N-terminal subdomain III" evidence="12">
    <location>
        <begin position="879"/>
        <end position="1128"/>
    </location>
</feature>
<evidence type="ECO:0000313" key="13">
    <source>
        <dbReference type="EMBL" id="OQO10020.1"/>
    </source>
</evidence>
<dbReference type="InterPro" id="IPR018864">
    <property type="entry name" value="Nucleoporin_Nup188_N"/>
</dbReference>
<comment type="similarity">
    <text evidence="8">Belongs to the Nup188 family.</text>
</comment>
<comment type="subcellular location">
    <subcellularLocation>
        <location evidence="1">Nucleus</location>
        <location evidence="1">Nuclear pore complex</location>
    </subcellularLocation>
</comment>
<dbReference type="Gene3D" id="1.25.10.70">
    <property type="match status" value="1"/>
</dbReference>
<dbReference type="InParanoid" id="A0A1V8TF67"/>
<keyword evidence="6" id="KW-0906">Nuclear pore complex</keyword>
<keyword evidence="4" id="KW-0653">Protein transport</keyword>
<keyword evidence="3" id="KW-0509">mRNA transport</keyword>
<dbReference type="OrthoDB" id="102511at2759"/>
<evidence type="ECO:0000256" key="3">
    <source>
        <dbReference type="ARBA" id="ARBA00022816"/>
    </source>
</evidence>
<dbReference type="Pfam" id="PF21093">
    <property type="entry name" value="Nup188_N-subdom_III"/>
    <property type="match status" value="2"/>
</dbReference>
<evidence type="ECO:0000256" key="5">
    <source>
        <dbReference type="ARBA" id="ARBA00023010"/>
    </source>
</evidence>
<dbReference type="Pfam" id="PF18378">
    <property type="entry name" value="Nup188_C"/>
    <property type="match status" value="1"/>
</dbReference>
<dbReference type="FunCoup" id="A0A1V8TF67">
    <property type="interactions" value="225"/>
</dbReference>
<keyword evidence="2" id="KW-0813">Transport</keyword>
<dbReference type="GO" id="GO:0044611">
    <property type="term" value="C:nuclear pore inner ring"/>
    <property type="evidence" value="ECO:0007669"/>
    <property type="project" value="TreeGrafter"/>
</dbReference>
<feature type="domain" description="Nucleoporin Nup188 N-terminal" evidence="10">
    <location>
        <begin position="201"/>
        <end position="392"/>
    </location>
</feature>
<evidence type="ECO:0000256" key="7">
    <source>
        <dbReference type="ARBA" id="ARBA00023242"/>
    </source>
</evidence>
<evidence type="ECO:0000256" key="6">
    <source>
        <dbReference type="ARBA" id="ARBA00023132"/>
    </source>
</evidence>
<dbReference type="GO" id="GO:0006606">
    <property type="term" value="P:protein import into nucleus"/>
    <property type="evidence" value="ECO:0007669"/>
    <property type="project" value="TreeGrafter"/>
</dbReference>
<keyword evidence="7" id="KW-0539">Nucleus</keyword>
<dbReference type="InterPro" id="IPR048883">
    <property type="entry name" value="Nup188_N-subdom_III"/>
</dbReference>
<dbReference type="PANTHER" id="PTHR31431">
    <property type="entry name" value="NUCLEOPORIN NUP188 HOMOLOG"/>
    <property type="match status" value="1"/>
</dbReference>
<evidence type="ECO:0000256" key="2">
    <source>
        <dbReference type="ARBA" id="ARBA00022448"/>
    </source>
</evidence>
<protein>
    <recommendedName>
        <fullName evidence="9">Nucleoporin NUP188</fullName>
    </recommendedName>
</protein>
<name>A0A1V8TF67_9PEZI</name>
<dbReference type="EMBL" id="NAJO01000009">
    <property type="protein sequence ID" value="OQO10020.1"/>
    <property type="molecule type" value="Genomic_DNA"/>
</dbReference>
<dbReference type="InterPro" id="IPR041634">
    <property type="entry name" value="Nup188_C"/>
</dbReference>
<dbReference type="Proteomes" id="UP000192596">
    <property type="component" value="Unassembled WGS sequence"/>
</dbReference>
<dbReference type="PANTHER" id="PTHR31431:SF1">
    <property type="entry name" value="NUCLEOPORIN NUP188"/>
    <property type="match status" value="1"/>
</dbReference>
<accession>A0A1V8TF67</accession>
<sequence>MASSTYFPPLHACLSGASPVLPWTTARDLLSNVDSAASDTAIETFPKDASTRSVLSRPLQPFPAPSPASKAAYDDKTAQIHVTQSPNGQYDLQQLKDDATWLSREVGIDEQSALRCAIVEWQARPAGLVLGRLEAEDDGPARKRVRFNDGVSNGQVNGQDEATERRRSKLLRTCVEEISAIRACSAVLAGLATDTSSPWAQSWLGHYAKSISEEMGRSSTSAGACIQTLRSLTDVGQWPSAIKTRPLLEAIYSDHMLQDSISVLRILLSTVYASETPVRSADVISWYKLMGDSAFFAEMTPLSPASQIYIPTIQCLSSISSVALLNLTRTVNDMASRTEAEASGVAYPELTRTDCFYANEQCMKEVNGVLLSATEANIQLASPAIYAWSLITQSISECVTTQRFITDEAANDSPTARRSSSRGQRPMLAMERILDVLQDHTLGEQQSEPAHYFAAAAVDSMHVHQVIERMSAVISDSMSAPADTPVAVAGRIVLFDVLQVSLPLIQYGEEVLGAAFSLLGPDVPGKHLPQASGPLAKYAFDTPAFRTYLLEQALARYPYELSPVLRLSAALASLSTAPSGGESIVMQYLDNMDSMTVLSSSQFRDYQIVNEDEGQNQVQLMTDWSLFTAGPGTSLKSNAGASTALVTTHGADTHEATLLQSGSLGTVLNPDSRPFVFRWEHHHSGFAHLGALLSTLLPNAERLVAKPASPLDNLTAAEIVELITALLKAASTRDDAEHILGRFGDVLSANSDIVGVIAELTDTELVAFHHRSAGEGSLELLVSCISFFTILTTFSPERVWSWLARSALLGIDSGISGLVAVMSAAEVPTGRFRFLSACTKLYTDLVNDAITGLVRRRPVKRMDIASGRRRWDSPMEPPEETPERTISAVLTSFTTLACDILRSVTEWDFTIAEERIEIVTALLTTATTLMKAAHGAGLVDSVAGVGAGMASVLVPAAEAHATSAFSLTPIMTALQQGLALSDSSLANSRRKAITTQTDAALSYLTTTLRTRKHCGRPTGAVAGEILIAMPILAALFAVSPSFKAPVAEVLTEALTTSPSSDLNTSTTDEVPSVLSQLSAPSTKQFLSLLSHLDSPVKDSATECATWKFFASVLQAGNQHFFAMYLLTGTLPREKLRTLNGATSPVAKGTTVLAHALEQLAGIRDLPPDRAIALLTFIARAQEAWIFATTEVRKGDFVQNALAWLEELRPAARGGHSVNEALTAKEYIMASLISEILAVNLHASLEVGDKSLLTLMIPKLGFLASHAARVDGYNVSLHRNLARNLPERMGVDITDFRRTAVSPADIGDLHVYDVELADRVLGHLGGWAGERGFQKEMQKANLNLSLVDAETRLLRSWRTLASELADCVQAEPTLLPVMIVAAKQALEANLDATLETPYAAEMLQTRAELAFVLVERLTTAKASEPEMKTLLPVAWSLVKSSPANYDVATQPEDLTYYTTLLQTLYLALRPHIYISPPTGERAQPLLATQTGSIALDIAAHTIAPAFRALCANLHSSTSLASPSDFALVTSLLRGILAMPGASSLHAQLAQTFTSANLARGALSLFSWSHSFSRQIGDDNIYGELAIQFLVTLTSTSPLAESIADDGALVALSSASLSDAFRRHSGIGPFDQQPRLFAVWAEGFLPICLHFLSALGPRIAPQISAFLNSFPEQLERASTALSPRSPSPRDPHAGQVTLGLVKEARSLLLISSSLRAAADIGAAEGVDGSEVESLAYKEDIVRGDLEGLCRGERSLEDRVVAGNLSEESVARTKQGRGLVEEAARVAKGALDVA</sequence>
<evidence type="ECO:0000256" key="9">
    <source>
        <dbReference type="ARBA" id="ARBA00040174"/>
    </source>
</evidence>
<keyword evidence="5" id="KW-0811">Translocation</keyword>
<reference evidence="14" key="1">
    <citation type="submission" date="2017-03" db="EMBL/GenBank/DDBJ databases">
        <title>Genomes of endolithic fungi from Antarctica.</title>
        <authorList>
            <person name="Coleine C."/>
            <person name="Masonjones S."/>
            <person name="Stajich J.E."/>
        </authorList>
    </citation>
    <scope>NUCLEOTIDE SEQUENCE [LARGE SCALE GENOMIC DNA]</scope>
    <source>
        <strain evidence="14">CCFEE 5527</strain>
    </source>
</reference>
<proteinExistence type="inferred from homology"/>
<dbReference type="Pfam" id="PF10487">
    <property type="entry name" value="Nup188_N"/>
    <property type="match status" value="1"/>
</dbReference>
<feature type="domain" description="Nuclear pore protein Nup188 C-terminal" evidence="11">
    <location>
        <begin position="1429"/>
        <end position="1773"/>
    </location>
</feature>
<dbReference type="GO" id="GO:0017056">
    <property type="term" value="F:structural constituent of nuclear pore"/>
    <property type="evidence" value="ECO:0007669"/>
    <property type="project" value="InterPro"/>
</dbReference>
<evidence type="ECO:0000256" key="4">
    <source>
        <dbReference type="ARBA" id="ARBA00022927"/>
    </source>
</evidence>
<keyword evidence="14" id="KW-1185">Reference proteome</keyword>
<evidence type="ECO:0000259" key="12">
    <source>
        <dbReference type="Pfam" id="PF21093"/>
    </source>
</evidence>
<comment type="caution">
    <text evidence="13">The sequence shown here is derived from an EMBL/GenBank/DDBJ whole genome shotgun (WGS) entry which is preliminary data.</text>
</comment>
<organism evidence="13 14">
    <name type="scientific">Cryoendolithus antarcticus</name>
    <dbReference type="NCBI Taxonomy" id="1507870"/>
    <lineage>
        <taxon>Eukaryota</taxon>
        <taxon>Fungi</taxon>
        <taxon>Dikarya</taxon>
        <taxon>Ascomycota</taxon>
        <taxon>Pezizomycotina</taxon>
        <taxon>Dothideomycetes</taxon>
        <taxon>Dothideomycetidae</taxon>
        <taxon>Cladosporiales</taxon>
        <taxon>Cladosporiaceae</taxon>
        <taxon>Cryoendolithus</taxon>
    </lineage>
</organism>